<dbReference type="PANTHER" id="PTHR23501:SF87">
    <property type="entry name" value="SIDEROPHORE IRON TRANSPORTER 2"/>
    <property type="match status" value="1"/>
</dbReference>
<dbReference type="InterPro" id="IPR011701">
    <property type="entry name" value="MFS"/>
</dbReference>
<dbReference type="OrthoDB" id="2241241at2759"/>
<dbReference type="Gene3D" id="1.20.1250.20">
    <property type="entry name" value="MFS general substrate transporter like domains"/>
    <property type="match status" value="2"/>
</dbReference>
<feature type="region of interest" description="Disordered" evidence="8">
    <location>
        <begin position="586"/>
        <end position="613"/>
    </location>
</feature>
<feature type="transmembrane region" description="Helical" evidence="9">
    <location>
        <begin position="466"/>
        <end position="493"/>
    </location>
</feature>
<dbReference type="InterPro" id="IPR020846">
    <property type="entry name" value="MFS_dom"/>
</dbReference>
<proteinExistence type="inferred from homology"/>
<keyword evidence="4 9" id="KW-0812">Transmembrane</keyword>
<keyword evidence="3" id="KW-0813">Transport</keyword>
<organism evidence="11 12">
    <name type="scientific">Saccharata proteae CBS 121410</name>
    <dbReference type="NCBI Taxonomy" id="1314787"/>
    <lineage>
        <taxon>Eukaryota</taxon>
        <taxon>Fungi</taxon>
        <taxon>Dikarya</taxon>
        <taxon>Ascomycota</taxon>
        <taxon>Pezizomycotina</taxon>
        <taxon>Dothideomycetes</taxon>
        <taxon>Dothideomycetes incertae sedis</taxon>
        <taxon>Botryosphaeriales</taxon>
        <taxon>Saccharataceae</taxon>
        <taxon>Saccharata</taxon>
    </lineage>
</organism>
<keyword evidence="6" id="KW-0406">Ion transport</keyword>
<comment type="subcellular location">
    <subcellularLocation>
        <location evidence="1">Membrane</location>
        <topology evidence="1">Multi-pass membrane protein</topology>
    </subcellularLocation>
</comment>
<evidence type="ECO:0000313" key="11">
    <source>
        <dbReference type="EMBL" id="KAF2086554.1"/>
    </source>
</evidence>
<dbReference type="Pfam" id="PF07690">
    <property type="entry name" value="MFS_1"/>
    <property type="match status" value="1"/>
</dbReference>
<feature type="transmembrane region" description="Helical" evidence="9">
    <location>
        <begin position="89"/>
        <end position="109"/>
    </location>
</feature>
<feature type="transmembrane region" description="Helical" evidence="9">
    <location>
        <begin position="300"/>
        <end position="318"/>
    </location>
</feature>
<feature type="transmembrane region" description="Helical" evidence="9">
    <location>
        <begin position="52"/>
        <end position="69"/>
    </location>
</feature>
<accession>A0A9P4HV12</accession>
<comment type="similarity">
    <text evidence="2">Belongs to the major facilitator superfamily.</text>
</comment>
<feature type="domain" description="Major facilitator superfamily (MFS) profile" evidence="10">
    <location>
        <begin position="56"/>
        <end position="570"/>
    </location>
</feature>
<evidence type="ECO:0000313" key="12">
    <source>
        <dbReference type="Proteomes" id="UP000799776"/>
    </source>
</evidence>
<dbReference type="Proteomes" id="UP000799776">
    <property type="component" value="Unassembled WGS sequence"/>
</dbReference>
<feature type="transmembrane region" description="Helical" evidence="9">
    <location>
        <begin position="339"/>
        <end position="362"/>
    </location>
</feature>
<evidence type="ECO:0000259" key="10">
    <source>
        <dbReference type="PROSITE" id="PS50850"/>
    </source>
</evidence>
<evidence type="ECO:0000256" key="8">
    <source>
        <dbReference type="SAM" id="MobiDB-lite"/>
    </source>
</evidence>
<feature type="transmembrane region" description="Helical" evidence="9">
    <location>
        <begin position="121"/>
        <end position="139"/>
    </location>
</feature>
<evidence type="ECO:0000256" key="7">
    <source>
        <dbReference type="ARBA" id="ARBA00023136"/>
    </source>
</evidence>
<dbReference type="GO" id="GO:0015343">
    <property type="term" value="F:siderophore-iron transmembrane transporter activity"/>
    <property type="evidence" value="ECO:0007669"/>
    <property type="project" value="TreeGrafter"/>
</dbReference>
<evidence type="ECO:0000256" key="9">
    <source>
        <dbReference type="SAM" id="Phobius"/>
    </source>
</evidence>
<evidence type="ECO:0000256" key="3">
    <source>
        <dbReference type="ARBA" id="ARBA00022448"/>
    </source>
</evidence>
<dbReference type="InterPro" id="IPR036259">
    <property type="entry name" value="MFS_trans_sf"/>
</dbReference>
<gene>
    <name evidence="11" type="ORF">K490DRAFT_44315</name>
</gene>
<sequence length="629" mass="68519">MTDETHLEEGRTEKISHVAPASELDDVFKLSDTVAPDTQYGVQRIEAVSTAWTKWSLIAAYIGLYLMAYTTSLEQQTTNLLTMFATSSFSAHSLISTVTVVQSVVNAVIKPPMGKLADVFGRFETFCLAVFLYTIGYIQQAGSNNVKTYASAQIFYSAGSQGLQVLQQIFVADTTDLLNRALFATIPDIPFLINVWVGPEVAQSILKTSTWRWGYGLWAIVLPIAFSPLAITLFLNGRKAKKMDILPPSPFKGQSVWYVLKCLWFELDFFGLLLLSAAVALILLPLTLASRQSGGWQNESIVAMLVIGGVCIVAFPFWERSKTLAPRAFFPRDLIKKRTVAVGVTMAFFYFMAYYLSVYPYFNSYLLVVQGKSVVAAGHITQTFTFSSTVSAVVVSLFIKKTGHYKYFVTLGACIYLMGLGLMFHYRAEGVSTGALVGAQIATGIGGGALNIPLQLGVQASASHQEVAAATAVFLTVLEIGGAVGSAISGAIWSNSIPTKLERYLPPETKGQAQAIYGNVNLASAGWPMGSPERIAINRAYQETMHTLLTVAVCVAAPLIPLSFFLKNYDLKKMDQKVKGRVIGGSMAGGHGENEECQTSSESPSEAVAARDEPTLTVRRSWISRFLRR</sequence>
<keyword evidence="7 9" id="KW-0472">Membrane</keyword>
<reference evidence="11" key="1">
    <citation type="journal article" date="2020" name="Stud. Mycol.">
        <title>101 Dothideomycetes genomes: a test case for predicting lifestyles and emergence of pathogens.</title>
        <authorList>
            <person name="Haridas S."/>
            <person name="Albert R."/>
            <person name="Binder M."/>
            <person name="Bloem J."/>
            <person name="Labutti K."/>
            <person name="Salamov A."/>
            <person name="Andreopoulos B."/>
            <person name="Baker S."/>
            <person name="Barry K."/>
            <person name="Bills G."/>
            <person name="Bluhm B."/>
            <person name="Cannon C."/>
            <person name="Castanera R."/>
            <person name="Culley D."/>
            <person name="Daum C."/>
            <person name="Ezra D."/>
            <person name="Gonzalez J."/>
            <person name="Henrissat B."/>
            <person name="Kuo A."/>
            <person name="Liang C."/>
            <person name="Lipzen A."/>
            <person name="Lutzoni F."/>
            <person name="Magnuson J."/>
            <person name="Mondo S."/>
            <person name="Nolan M."/>
            <person name="Ohm R."/>
            <person name="Pangilinan J."/>
            <person name="Park H.-J."/>
            <person name="Ramirez L."/>
            <person name="Alfaro M."/>
            <person name="Sun H."/>
            <person name="Tritt A."/>
            <person name="Yoshinaga Y."/>
            <person name="Zwiers L.-H."/>
            <person name="Turgeon B."/>
            <person name="Goodwin S."/>
            <person name="Spatafora J."/>
            <person name="Crous P."/>
            <person name="Grigoriev I."/>
        </authorList>
    </citation>
    <scope>NUCLEOTIDE SEQUENCE</scope>
    <source>
        <strain evidence="11">CBS 121410</strain>
    </source>
</reference>
<dbReference type="AlphaFoldDB" id="A0A9P4HV12"/>
<feature type="transmembrane region" description="Helical" evidence="9">
    <location>
        <begin position="548"/>
        <end position="566"/>
    </location>
</feature>
<dbReference type="FunFam" id="1.20.1250.20:FF:000197">
    <property type="entry name" value="Siderophore iron transporter 1"/>
    <property type="match status" value="1"/>
</dbReference>
<feature type="transmembrane region" description="Helical" evidence="9">
    <location>
        <begin position="432"/>
        <end position="454"/>
    </location>
</feature>
<evidence type="ECO:0000256" key="4">
    <source>
        <dbReference type="ARBA" id="ARBA00022692"/>
    </source>
</evidence>
<feature type="transmembrane region" description="Helical" evidence="9">
    <location>
        <begin position="256"/>
        <end position="288"/>
    </location>
</feature>
<evidence type="ECO:0000256" key="5">
    <source>
        <dbReference type="ARBA" id="ARBA00022989"/>
    </source>
</evidence>
<dbReference type="SUPFAM" id="SSF103473">
    <property type="entry name" value="MFS general substrate transporter"/>
    <property type="match status" value="1"/>
</dbReference>
<feature type="transmembrane region" description="Helical" evidence="9">
    <location>
        <begin position="374"/>
        <end position="398"/>
    </location>
</feature>
<feature type="transmembrane region" description="Helical" evidence="9">
    <location>
        <begin position="215"/>
        <end position="235"/>
    </location>
</feature>
<evidence type="ECO:0000256" key="2">
    <source>
        <dbReference type="ARBA" id="ARBA00008335"/>
    </source>
</evidence>
<dbReference type="PROSITE" id="PS50850">
    <property type="entry name" value="MFS"/>
    <property type="match status" value="1"/>
</dbReference>
<protein>
    <submittedName>
        <fullName evidence="11">MFS general substrate transporter</fullName>
    </submittedName>
</protein>
<keyword evidence="5 9" id="KW-1133">Transmembrane helix</keyword>
<dbReference type="PANTHER" id="PTHR23501">
    <property type="entry name" value="MAJOR FACILITATOR SUPERFAMILY"/>
    <property type="match status" value="1"/>
</dbReference>
<evidence type="ECO:0000256" key="1">
    <source>
        <dbReference type="ARBA" id="ARBA00004141"/>
    </source>
</evidence>
<keyword evidence="12" id="KW-1185">Reference proteome</keyword>
<dbReference type="GO" id="GO:0005886">
    <property type="term" value="C:plasma membrane"/>
    <property type="evidence" value="ECO:0007669"/>
    <property type="project" value="TreeGrafter"/>
</dbReference>
<feature type="transmembrane region" description="Helical" evidence="9">
    <location>
        <begin position="405"/>
        <end position="426"/>
    </location>
</feature>
<name>A0A9P4HV12_9PEZI</name>
<evidence type="ECO:0000256" key="6">
    <source>
        <dbReference type="ARBA" id="ARBA00023065"/>
    </source>
</evidence>
<dbReference type="EMBL" id="ML978724">
    <property type="protein sequence ID" value="KAF2086554.1"/>
    <property type="molecule type" value="Genomic_DNA"/>
</dbReference>
<comment type="caution">
    <text evidence="11">The sequence shown here is derived from an EMBL/GenBank/DDBJ whole genome shotgun (WGS) entry which is preliminary data.</text>
</comment>